<reference evidence="2" key="2">
    <citation type="journal article" date="2015" name="Fish Shellfish Immunol.">
        <title>Early steps in the European eel (Anguilla anguilla)-Vibrio vulnificus interaction in the gills: Role of the RtxA13 toxin.</title>
        <authorList>
            <person name="Callol A."/>
            <person name="Pajuelo D."/>
            <person name="Ebbesson L."/>
            <person name="Teles M."/>
            <person name="MacKenzie S."/>
            <person name="Amaro C."/>
        </authorList>
    </citation>
    <scope>NUCLEOTIDE SEQUENCE</scope>
</reference>
<protein>
    <submittedName>
        <fullName evidence="2">Uncharacterized protein</fullName>
    </submittedName>
</protein>
<feature type="region of interest" description="Disordered" evidence="1">
    <location>
        <begin position="35"/>
        <end position="57"/>
    </location>
</feature>
<name>A0A0E9PX91_ANGAN</name>
<accession>A0A0E9PX91</accession>
<evidence type="ECO:0000256" key="1">
    <source>
        <dbReference type="SAM" id="MobiDB-lite"/>
    </source>
</evidence>
<sequence length="57" mass="6590">MYYIAFKYNMQHKHTGYKKKLHFWSPANLSWPVSVRTSTSPPQVGQAALEPKQSVHS</sequence>
<dbReference type="AlphaFoldDB" id="A0A0E9PX91"/>
<dbReference type="EMBL" id="GBXM01100094">
    <property type="protein sequence ID" value="JAH08483.1"/>
    <property type="molecule type" value="Transcribed_RNA"/>
</dbReference>
<organism evidence="2">
    <name type="scientific">Anguilla anguilla</name>
    <name type="common">European freshwater eel</name>
    <name type="synonym">Muraena anguilla</name>
    <dbReference type="NCBI Taxonomy" id="7936"/>
    <lineage>
        <taxon>Eukaryota</taxon>
        <taxon>Metazoa</taxon>
        <taxon>Chordata</taxon>
        <taxon>Craniata</taxon>
        <taxon>Vertebrata</taxon>
        <taxon>Euteleostomi</taxon>
        <taxon>Actinopterygii</taxon>
        <taxon>Neopterygii</taxon>
        <taxon>Teleostei</taxon>
        <taxon>Anguilliformes</taxon>
        <taxon>Anguillidae</taxon>
        <taxon>Anguilla</taxon>
    </lineage>
</organism>
<evidence type="ECO:0000313" key="2">
    <source>
        <dbReference type="EMBL" id="JAH08483.1"/>
    </source>
</evidence>
<proteinExistence type="predicted"/>
<reference evidence="2" key="1">
    <citation type="submission" date="2014-11" db="EMBL/GenBank/DDBJ databases">
        <authorList>
            <person name="Amaro Gonzalez C."/>
        </authorList>
    </citation>
    <scope>NUCLEOTIDE SEQUENCE</scope>
</reference>